<protein>
    <submittedName>
        <fullName evidence="1">Uncharacterized protein</fullName>
    </submittedName>
</protein>
<proteinExistence type="predicted"/>
<dbReference type="OrthoDB" id="2321662at2759"/>
<dbReference type="EMBL" id="WTPW01001420">
    <property type="protein sequence ID" value="KAF0436913.1"/>
    <property type="molecule type" value="Genomic_DNA"/>
</dbReference>
<comment type="caution">
    <text evidence="1">The sequence shown here is derived from an EMBL/GenBank/DDBJ whole genome shotgun (WGS) entry which is preliminary data.</text>
</comment>
<sequence length="90" mass="10252">MDMLRNLRKDNLNNNFKEIEYKISKQQVYSECVALEQKLAALASKFNLTYIAATLRGLIQQVEQANSGLLNGPDSNTIQIHFQLIHVEVC</sequence>
<reference evidence="1 2" key="1">
    <citation type="journal article" date="2019" name="Environ. Microbiol.">
        <title>At the nexus of three kingdoms: the genome of the mycorrhizal fungus Gigaspora margarita provides insights into plant, endobacterial and fungal interactions.</title>
        <authorList>
            <person name="Venice F."/>
            <person name="Ghignone S."/>
            <person name="Salvioli di Fossalunga A."/>
            <person name="Amselem J."/>
            <person name="Novero M."/>
            <person name="Xianan X."/>
            <person name="Sedzielewska Toro K."/>
            <person name="Morin E."/>
            <person name="Lipzen A."/>
            <person name="Grigoriev I.V."/>
            <person name="Henrissat B."/>
            <person name="Martin F.M."/>
            <person name="Bonfante P."/>
        </authorList>
    </citation>
    <scope>NUCLEOTIDE SEQUENCE [LARGE SCALE GENOMIC DNA]</scope>
    <source>
        <strain evidence="1 2">BEG34</strain>
    </source>
</reference>
<evidence type="ECO:0000313" key="1">
    <source>
        <dbReference type="EMBL" id="KAF0436913.1"/>
    </source>
</evidence>
<dbReference type="AlphaFoldDB" id="A0A8H3XC29"/>
<keyword evidence="2" id="KW-1185">Reference proteome</keyword>
<gene>
    <name evidence="1" type="ORF">F8M41_004576</name>
</gene>
<organism evidence="1 2">
    <name type="scientific">Gigaspora margarita</name>
    <dbReference type="NCBI Taxonomy" id="4874"/>
    <lineage>
        <taxon>Eukaryota</taxon>
        <taxon>Fungi</taxon>
        <taxon>Fungi incertae sedis</taxon>
        <taxon>Mucoromycota</taxon>
        <taxon>Glomeromycotina</taxon>
        <taxon>Glomeromycetes</taxon>
        <taxon>Diversisporales</taxon>
        <taxon>Gigasporaceae</taxon>
        <taxon>Gigaspora</taxon>
    </lineage>
</organism>
<evidence type="ECO:0000313" key="2">
    <source>
        <dbReference type="Proteomes" id="UP000439903"/>
    </source>
</evidence>
<accession>A0A8H3XC29</accession>
<name>A0A8H3XC29_GIGMA</name>
<dbReference type="Proteomes" id="UP000439903">
    <property type="component" value="Unassembled WGS sequence"/>
</dbReference>